<feature type="region of interest" description="Disordered" evidence="1">
    <location>
        <begin position="97"/>
        <end position="118"/>
    </location>
</feature>
<evidence type="ECO:0000313" key="2">
    <source>
        <dbReference type="Proteomes" id="UP000887566"/>
    </source>
</evidence>
<dbReference type="WBParaSite" id="PSAMB.scaffold3164size19415.g20557.t1">
    <property type="protein sequence ID" value="PSAMB.scaffold3164size19415.g20557.t1"/>
    <property type="gene ID" value="PSAMB.scaffold3164size19415.g20557"/>
</dbReference>
<evidence type="ECO:0000256" key="1">
    <source>
        <dbReference type="SAM" id="MobiDB-lite"/>
    </source>
</evidence>
<proteinExistence type="predicted"/>
<sequence length="199" mass="22553">MGVPLNARRMRRKIKSTVEQIDSRAYVPRTRLYKHTPGLRTKTRTPDAAVMRIGHGQKERRNATGRSRRSGWQEDAATEQSEGRAVVPEIDGCQQAHTSCHQRNGTERWGGVREGGTGDPWATGRASLVITAFASSYARRRRDVNTARGDRAKWHRRGRPAGRSTATGRLRQRRKRLLVRRSPSPPPTALYDERSARHQ</sequence>
<feature type="region of interest" description="Disordered" evidence="1">
    <location>
        <begin position="52"/>
        <end position="85"/>
    </location>
</feature>
<name>A0A914W4L4_9BILA</name>
<feature type="compositionally biased region" description="Basic and acidic residues" evidence="1">
    <location>
        <begin position="143"/>
        <end position="152"/>
    </location>
</feature>
<protein>
    <submittedName>
        <fullName evidence="3">Uncharacterized protein</fullName>
    </submittedName>
</protein>
<reference evidence="3" key="1">
    <citation type="submission" date="2022-11" db="UniProtKB">
        <authorList>
            <consortium name="WormBaseParasite"/>
        </authorList>
    </citation>
    <scope>IDENTIFICATION</scope>
</reference>
<dbReference type="AlphaFoldDB" id="A0A914W4L4"/>
<keyword evidence="2" id="KW-1185">Reference proteome</keyword>
<organism evidence="2 3">
    <name type="scientific">Plectus sambesii</name>
    <dbReference type="NCBI Taxonomy" id="2011161"/>
    <lineage>
        <taxon>Eukaryota</taxon>
        <taxon>Metazoa</taxon>
        <taxon>Ecdysozoa</taxon>
        <taxon>Nematoda</taxon>
        <taxon>Chromadorea</taxon>
        <taxon>Plectida</taxon>
        <taxon>Plectina</taxon>
        <taxon>Plectoidea</taxon>
        <taxon>Plectidae</taxon>
        <taxon>Plectus</taxon>
    </lineage>
</organism>
<accession>A0A914W4L4</accession>
<dbReference type="Proteomes" id="UP000887566">
    <property type="component" value="Unplaced"/>
</dbReference>
<feature type="region of interest" description="Disordered" evidence="1">
    <location>
        <begin position="142"/>
        <end position="199"/>
    </location>
</feature>
<evidence type="ECO:0000313" key="3">
    <source>
        <dbReference type="WBParaSite" id="PSAMB.scaffold3164size19415.g20557.t1"/>
    </source>
</evidence>
<feature type="compositionally biased region" description="Basic residues" evidence="1">
    <location>
        <begin position="170"/>
        <end position="179"/>
    </location>
</feature>